<feature type="non-terminal residue" evidence="2">
    <location>
        <position position="1"/>
    </location>
</feature>
<keyword evidence="3" id="KW-1185">Reference proteome</keyword>
<dbReference type="PANTHER" id="PTHR24047:SF29">
    <property type="entry name" value="EATER-RELATED"/>
    <property type="match status" value="1"/>
</dbReference>
<name>A0A8S4QNJ5_9NEOP</name>
<evidence type="ECO:0000313" key="2">
    <source>
        <dbReference type="EMBL" id="CAH2216185.1"/>
    </source>
</evidence>
<gene>
    <name evidence="2" type="primary">jg17693</name>
    <name evidence="2" type="ORF">PAEG_LOCUS4243</name>
</gene>
<evidence type="ECO:0000313" key="3">
    <source>
        <dbReference type="Proteomes" id="UP000838756"/>
    </source>
</evidence>
<feature type="non-terminal residue" evidence="2">
    <location>
        <position position="271"/>
    </location>
</feature>
<dbReference type="OrthoDB" id="409374at2759"/>
<dbReference type="PANTHER" id="PTHR24047">
    <property type="entry name" value="FI01909P-RELATED"/>
    <property type="match status" value="1"/>
</dbReference>
<feature type="domain" description="EGF-like" evidence="1">
    <location>
        <begin position="38"/>
        <end position="70"/>
    </location>
</feature>
<dbReference type="Gene3D" id="2.10.25.10">
    <property type="entry name" value="Laminin"/>
    <property type="match status" value="4"/>
</dbReference>
<organism evidence="2 3">
    <name type="scientific">Pararge aegeria aegeria</name>
    <dbReference type="NCBI Taxonomy" id="348720"/>
    <lineage>
        <taxon>Eukaryota</taxon>
        <taxon>Metazoa</taxon>
        <taxon>Ecdysozoa</taxon>
        <taxon>Arthropoda</taxon>
        <taxon>Hexapoda</taxon>
        <taxon>Insecta</taxon>
        <taxon>Pterygota</taxon>
        <taxon>Neoptera</taxon>
        <taxon>Endopterygota</taxon>
        <taxon>Lepidoptera</taxon>
        <taxon>Glossata</taxon>
        <taxon>Ditrysia</taxon>
        <taxon>Papilionoidea</taxon>
        <taxon>Nymphalidae</taxon>
        <taxon>Satyrinae</taxon>
        <taxon>Satyrini</taxon>
        <taxon>Parargina</taxon>
        <taxon>Pararge</taxon>
    </lineage>
</organism>
<feature type="domain" description="EGF-like" evidence="1">
    <location>
        <begin position="105"/>
        <end position="144"/>
    </location>
</feature>
<evidence type="ECO:0000259" key="1">
    <source>
        <dbReference type="SMART" id="SM00181"/>
    </source>
</evidence>
<protein>
    <submittedName>
        <fullName evidence="2">Jg17693 protein</fullName>
    </submittedName>
</protein>
<feature type="domain" description="EGF-like" evidence="1">
    <location>
        <begin position="4"/>
        <end position="36"/>
    </location>
</feature>
<accession>A0A8S4QNJ5</accession>
<dbReference type="InterPro" id="IPR053255">
    <property type="entry name" value="EGF-like_domain"/>
</dbReference>
<dbReference type="Proteomes" id="UP000838756">
    <property type="component" value="Unassembled WGS sequence"/>
</dbReference>
<feature type="domain" description="EGF-like" evidence="1">
    <location>
        <begin position="72"/>
        <end position="103"/>
    </location>
</feature>
<comment type="caution">
    <text evidence="2">The sequence shown here is derived from an EMBL/GenBank/DDBJ whole genome shotgun (WGS) entry which is preliminary data.</text>
</comment>
<proteinExistence type="predicted"/>
<dbReference type="InterPro" id="IPR000742">
    <property type="entry name" value="EGF"/>
</dbReference>
<reference evidence="2" key="1">
    <citation type="submission" date="2022-03" db="EMBL/GenBank/DDBJ databases">
        <authorList>
            <person name="Lindestad O."/>
        </authorList>
    </citation>
    <scope>NUCLEOTIDE SEQUENCE</scope>
</reference>
<dbReference type="SMART" id="SM00181">
    <property type="entry name" value="EGF"/>
    <property type="match status" value="4"/>
</dbReference>
<dbReference type="EMBL" id="CAKXAJ010014351">
    <property type="protein sequence ID" value="CAH2216185.1"/>
    <property type="molecule type" value="Genomic_DNA"/>
</dbReference>
<sequence>CVPHCSNECLHGTCVGPENCTCDFGWYKNSDDGACYPICEPSCGEGGICISPNVCQCNATYELTDTGTCAPYCSQGCPNGICIQPEICQCLEDWSKNESGDCTPICEKPCGNGSCIAPNICKCFEGYKLDEENAFDFFNESLCIPKCRGCNGTCIAPDLCSCDVPFEAKNVSINDGDCNCHTNCTEDSIKCDHIVCVTVKGDWDPTTDVTHSISSNVYYTSIPYGEKNYTITYEPSVDENHGVTVDVKVVETINGTENNESSSLVNTTKSY</sequence>
<dbReference type="AlphaFoldDB" id="A0A8S4QNJ5"/>